<keyword evidence="3" id="KW-1185">Reference proteome</keyword>
<proteinExistence type="predicted"/>
<reference evidence="2 3" key="1">
    <citation type="submission" date="2018-07" db="EMBL/GenBank/DDBJ databases">
        <title>Genomic Encyclopedia of Archaeal and Bacterial Type Strains, Phase II (KMG-II): from individual species to whole genera.</title>
        <authorList>
            <person name="Goeker M."/>
        </authorList>
    </citation>
    <scope>NUCLEOTIDE SEQUENCE [LARGE SCALE GENOMIC DNA]</scope>
    <source>
        <strain evidence="2 3">DSM 25795</strain>
    </source>
</reference>
<evidence type="ECO:0008006" key="4">
    <source>
        <dbReference type="Google" id="ProtNLM"/>
    </source>
</evidence>
<accession>A0A3D9FP19</accession>
<dbReference type="RefSeq" id="WP_115889611.1">
    <property type="nucleotide sequence ID" value="NZ_QRDQ01000011.1"/>
</dbReference>
<comment type="caution">
    <text evidence="2">The sequence shown here is derived from an EMBL/GenBank/DDBJ whole genome shotgun (WGS) entry which is preliminary data.</text>
</comment>
<dbReference type="Proteomes" id="UP000257004">
    <property type="component" value="Unassembled WGS sequence"/>
</dbReference>
<evidence type="ECO:0000256" key="1">
    <source>
        <dbReference type="SAM" id="SignalP"/>
    </source>
</evidence>
<organism evidence="2 3">
    <name type="scientific">Flavobacterium cutihirudinis</name>
    <dbReference type="NCBI Taxonomy" id="1265740"/>
    <lineage>
        <taxon>Bacteria</taxon>
        <taxon>Pseudomonadati</taxon>
        <taxon>Bacteroidota</taxon>
        <taxon>Flavobacteriia</taxon>
        <taxon>Flavobacteriales</taxon>
        <taxon>Flavobacteriaceae</taxon>
        <taxon>Flavobacterium</taxon>
    </lineage>
</organism>
<gene>
    <name evidence="2" type="ORF">BD847_3655</name>
</gene>
<dbReference type="PROSITE" id="PS51257">
    <property type="entry name" value="PROKAR_LIPOPROTEIN"/>
    <property type="match status" value="1"/>
</dbReference>
<dbReference type="EMBL" id="QRDQ01000011">
    <property type="protein sequence ID" value="RED22151.1"/>
    <property type="molecule type" value="Genomic_DNA"/>
</dbReference>
<sequence length="237" mass="27803">MSKLSAFLFLILLVSCQTTETITINPDGSGNIEVYSLRDENSLSQLGRQNFDEKFRDTTFTFQDYIKQYQETFVKFSKADQALFTSHANVKMQIKLDPVQMENFNKTSLDFKKIEEIPNVYESLMLANSLKENYPIWRKSYQVKYTFDGIVFKRYFVITDQEKFAKDVKEMEETEKIYSKYKMVQSYTLKYNFPKKIKSVSNSKAIISSDRKSLTLEFQLSDCLHNPEGTNLEIILE</sequence>
<name>A0A3D9FP19_9FLAO</name>
<dbReference type="OrthoDB" id="978531at2"/>
<feature type="signal peptide" evidence="1">
    <location>
        <begin position="1"/>
        <end position="20"/>
    </location>
</feature>
<evidence type="ECO:0000313" key="2">
    <source>
        <dbReference type="EMBL" id="RED22151.1"/>
    </source>
</evidence>
<protein>
    <recommendedName>
        <fullName evidence="4">Lipoprotein</fullName>
    </recommendedName>
</protein>
<keyword evidence="1" id="KW-0732">Signal</keyword>
<dbReference type="AlphaFoldDB" id="A0A3D9FP19"/>
<evidence type="ECO:0000313" key="3">
    <source>
        <dbReference type="Proteomes" id="UP000257004"/>
    </source>
</evidence>
<feature type="chain" id="PRO_5017789862" description="Lipoprotein" evidence="1">
    <location>
        <begin position="21"/>
        <end position="237"/>
    </location>
</feature>